<reference evidence="2 3" key="1">
    <citation type="submission" date="2022-04" db="EMBL/GenBank/DDBJ databases">
        <title>Positive selection, recombination, and allopatry shape intraspecific diversity of widespread and dominant cyanobacteria.</title>
        <authorList>
            <person name="Wei J."/>
            <person name="Shu W."/>
            <person name="Hu C."/>
        </authorList>
    </citation>
    <scope>NUCLEOTIDE SEQUENCE [LARGE SCALE GENOMIC DNA]</scope>
    <source>
        <strain evidence="2 3">AS-A4</strain>
    </source>
</reference>
<name>A0ABV0KKW3_9CYAN</name>
<sequence>MSNSLSPKRLPQINQETLERVLEKLRQPASLSVLASLVAHGVLGASLPSLLASQPEELDTQRRVQVLELSPAEQRQLPTLDAATPLPPSLLPAKPLQPNQPAPKLPDPKVYNDPSLYTLPPYPPPTFSFPVPPSIFDIPASSAKKPLSPSTPQPLAPKPPPDLAPPLASKPPAESKPADADAKDSDQPTPPSNAPTRAEKLSPEQIAALQADAARSRQSDPSYTFNGPETEEKAAGVFNDNVTAFIDRAAKVTDGNVDDSRFYKTPERVTDLFPKDACPSVRGVRNASFSAIVKPDGTLAEPPVVLLTSGYKGLDTAAIEDITTTTKNKKFSDGDKFQLIRFDYTFDPKTVCPKSADPA</sequence>
<dbReference type="Proteomes" id="UP001476950">
    <property type="component" value="Unassembled WGS sequence"/>
</dbReference>
<dbReference type="RefSeq" id="WP_190449518.1">
    <property type="nucleotide sequence ID" value="NZ_JAMPLM010000013.1"/>
</dbReference>
<protein>
    <recommendedName>
        <fullName evidence="4">TonB C-terminal domain-containing protein</fullName>
    </recommendedName>
</protein>
<feature type="region of interest" description="Disordered" evidence="1">
    <location>
        <begin position="140"/>
        <end position="236"/>
    </location>
</feature>
<evidence type="ECO:0000256" key="1">
    <source>
        <dbReference type="SAM" id="MobiDB-lite"/>
    </source>
</evidence>
<accession>A0ABV0KKW3</accession>
<dbReference type="EMBL" id="JAMPLM010000013">
    <property type="protein sequence ID" value="MEP1059810.1"/>
    <property type="molecule type" value="Genomic_DNA"/>
</dbReference>
<proteinExistence type="predicted"/>
<evidence type="ECO:0008006" key="4">
    <source>
        <dbReference type="Google" id="ProtNLM"/>
    </source>
</evidence>
<gene>
    <name evidence="2" type="ORF">NDI38_15325</name>
</gene>
<organism evidence="2 3">
    <name type="scientific">Stenomitos frigidus AS-A4</name>
    <dbReference type="NCBI Taxonomy" id="2933935"/>
    <lineage>
        <taxon>Bacteria</taxon>
        <taxon>Bacillati</taxon>
        <taxon>Cyanobacteriota</taxon>
        <taxon>Cyanophyceae</taxon>
        <taxon>Leptolyngbyales</taxon>
        <taxon>Leptolyngbyaceae</taxon>
        <taxon>Stenomitos</taxon>
    </lineage>
</organism>
<feature type="compositionally biased region" description="Basic and acidic residues" evidence="1">
    <location>
        <begin position="176"/>
        <end position="186"/>
    </location>
</feature>
<feature type="compositionally biased region" description="Pro residues" evidence="1">
    <location>
        <begin position="149"/>
        <end position="164"/>
    </location>
</feature>
<evidence type="ECO:0000313" key="2">
    <source>
        <dbReference type="EMBL" id="MEP1059810.1"/>
    </source>
</evidence>
<comment type="caution">
    <text evidence="2">The sequence shown here is derived from an EMBL/GenBank/DDBJ whole genome shotgun (WGS) entry which is preliminary data.</text>
</comment>
<evidence type="ECO:0000313" key="3">
    <source>
        <dbReference type="Proteomes" id="UP001476950"/>
    </source>
</evidence>
<keyword evidence="3" id="KW-1185">Reference proteome</keyword>
<feature type="region of interest" description="Disordered" evidence="1">
    <location>
        <begin position="75"/>
        <end position="112"/>
    </location>
</feature>